<accession>A0A8C2E9F4</accession>
<dbReference type="GO" id="GO:0016020">
    <property type="term" value="C:membrane"/>
    <property type="evidence" value="ECO:0007669"/>
    <property type="project" value="UniProtKB-SubCell"/>
</dbReference>
<evidence type="ECO:0000313" key="6">
    <source>
        <dbReference type="Ensembl" id="ENSCCRP00020037847.1"/>
    </source>
</evidence>
<evidence type="ECO:0000313" key="7">
    <source>
        <dbReference type="Proteomes" id="UP000694701"/>
    </source>
</evidence>
<feature type="transmembrane region" description="Helical" evidence="5">
    <location>
        <begin position="44"/>
        <end position="63"/>
    </location>
</feature>
<evidence type="ECO:0000256" key="4">
    <source>
        <dbReference type="ARBA" id="ARBA00023136"/>
    </source>
</evidence>
<dbReference type="Proteomes" id="UP000694701">
    <property type="component" value="Unplaced"/>
</dbReference>
<dbReference type="AlphaFoldDB" id="A0A8C2E9F4"/>
<dbReference type="SUPFAM" id="SSF103473">
    <property type="entry name" value="MFS general substrate transporter"/>
    <property type="match status" value="1"/>
</dbReference>
<feature type="transmembrane region" description="Helical" evidence="5">
    <location>
        <begin position="96"/>
        <end position="114"/>
    </location>
</feature>
<keyword evidence="4 5" id="KW-0472">Membrane</keyword>
<dbReference type="PANTHER" id="PTHR24064">
    <property type="entry name" value="SOLUTE CARRIER FAMILY 22 MEMBER"/>
    <property type="match status" value="1"/>
</dbReference>
<organism evidence="6 7">
    <name type="scientific">Cyprinus carpio</name>
    <name type="common">Common carp</name>
    <dbReference type="NCBI Taxonomy" id="7962"/>
    <lineage>
        <taxon>Eukaryota</taxon>
        <taxon>Metazoa</taxon>
        <taxon>Chordata</taxon>
        <taxon>Craniata</taxon>
        <taxon>Vertebrata</taxon>
        <taxon>Euteleostomi</taxon>
        <taxon>Actinopterygii</taxon>
        <taxon>Neopterygii</taxon>
        <taxon>Teleostei</taxon>
        <taxon>Ostariophysi</taxon>
        <taxon>Cypriniformes</taxon>
        <taxon>Cyprinidae</taxon>
        <taxon>Cyprininae</taxon>
        <taxon>Cyprinus</taxon>
    </lineage>
</organism>
<evidence type="ECO:0000256" key="1">
    <source>
        <dbReference type="ARBA" id="ARBA00004141"/>
    </source>
</evidence>
<dbReference type="InterPro" id="IPR036259">
    <property type="entry name" value="MFS_trans_sf"/>
</dbReference>
<feature type="transmembrane region" description="Helical" evidence="5">
    <location>
        <begin position="167"/>
        <end position="187"/>
    </location>
</feature>
<name>A0A8C2E9F4_CYPCA</name>
<dbReference type="Ensembl" id="ENSCCRT00020041323.1">
    <property type="protein sequence ID" value="ENSCCRP00020037847.1"/>
    <property type="gene ID" value="ENSCCRG00020016906.1"/>
</dbReference>
<proteinExistence type="predicted"/>
<comment type="subcellular location">
    <subcellularLocation>
        <location evidence="1">Membrane</location>
        <topology evidence="1">Multi-pass membrane protein</topology>
    </subcellularLocation>
</comment>
<keyword evidence="2 5" id="KW-0812">Transmembrane</keyword>
<keyword evidence="3 5" id="KW-1133">Transmembrane helix</keyword>
<feature type="transmembrane region" description="Helical" evidence="5">
    <location>
        <begin position="207"/>
        <end position="226"/>
    </location>
</feature>
<protein>
    <submittedName>
        <fullName evidence="6">Solute carrier family 22 member 7a</fullName>
    </submittedName>
</protein>
<evidence type="ECO:0000256" key="2">
    <source>
        <dbReference type="ARBA" id="ARBA00022692"/>
    </source>
</evidence>
<sequence length="251" mass="28560">MLVHILFSISCRDLFIFIRRRKCLGWSVGNMALLAYLIRNWRHLILVVTSPCLLYIYSCAFHLKRWIPESASWLPANGLQQESFLDLVRTPKLRKIVFFSGIFWFAVAVTYYGISFNITGFGLNIYLTQFVYVGTYFTHFTLDWIEIMCWFCCGVSSTDFAGVRTRIAVIGKGFSEAVFTIVLLYTSDLYPTWGLGYTSFIARIGGLLAPMVILIEDVVGCVVFLLPENTNRDVELTVMNSSPAALQEKDS</sequence>
<evidence type="ECO:0000256" key="5">
    <source>
        <dbReference type="SAM" id="Phobius"/>
    </source>
</evidence>
<feature type="transmembrane region" description="Helical" evidence="5">
    <location>
        <begin position="134"/>
        <end position="155"/>
    </location>
</feature>
<reference evidence="6" key="1">
    <citation type="submission" date="2025-08" db="UniProtKB">
        <authorList>
            <consortium name="Ensembl"/>
        </authorList>
    </citation>
    <scope>IDENTIFICATION</scope>
</reference>
<evidence type="ECO:0000256" key="3">
    <source>
        <dbReference type="ARBA" id="ARBA00022989"/>
    </source>
</evidence>